<dbReference type="InterPro" id="IPR007197">
    <property type="entry name" value="rSAM"/>
</dbReference>
<evidence type="ECO:0000256" key="5">
    <source>
        <dbReference type="ARBA" id="ARBA00022691"/>
    </source>
</evidence>
<evidence type="ECO:0000256" key="2">
    <source>
        <dbReference type="ARBA" id="ARBA00001966"/>
    </source>
</evidence>
<dbReference type="InterPro" id="IPR003739">
    <property type="entry name" value="Lys_aminomutase/Glu_NH3_mut"/>
</dbReference>
<dbReference type="SFLD" id="SFLDG01070">
    <property type="entry name" value="PLP-dependent"/>
    <property type="match status" value="1"/>
</dbReference>
<dbReference type="PANTHER" id="PTHR30538">
    <property type="entry name" value="LYSINE 2,3-AMINOMUTASE-RELATED"/>
    <property type="match status" value="1"/>
</dbReference>
<dbReference type="EMBL" id="FQXS01000010">
    <property type="protein sequence ID" value="SHH81502.1"/>
    <property type="molecule type" value="Genomic_DNA"/>
</dbReference>
<keyword evidence="7 11" id="KW-0663">Pyridoxal phosphate</keyword>
<keyword evidence="8" id="KW-0408">Iron</keyword>
<evidence type="ECO:0000256" key="9">
    <source>
        <dbReference type="ARBA" id="ARBA00023014"/>
    </source>
</evidence>
<dbReference type="AlphaFoldDB" id="A0A1M5W1W6"/>
<dbReference type="CDD" id="cd01335">
    <property type="entry name" value="Radical_SAM"/>
    <property type="match status" value="1"/>
</dbReference>
<evidence type="ECO:0000256" key="4">
    <source>
        <dbReference type="ARBA" id="ARBA00022485"/>
    </source>
</evidence>
<keyword evidence="4" id="KW-0004">4Fe-4S</keyword>
<feature type="domain" description="Radical SAM core" evidence="12">
    <location>
        <begin position="254"/>
        <end position="469"/>
    </location>
</feature>
<proteinExistence type="inferred from homology"/>
<evidence type="ECO:0000256" key="6">
    <source>
        <dbReference type="ARBA" id="ARBA00022723"/>
    </source>
</evidence>
<dbReference type="Gene3D" id="3.20.20.70">
    <property type="entry name" value="Aldolase class I"/>
    <property type="match status" value="1"/>
</dbReference>
<dbReference type="NCBIfam" id="TIGR00238">
    <property type="entry name" value="KamA family radical SAM protein"/>
    <property type="match status" value="1"/>
</dbReference>
<dbReference type="GO" id="GO:0016853">
    <property type="term" value="F:isomerase activity"/>
    <property type="evidence" value="ECO:0007669"/>
    <property type="project" value="UniProtKB-KW"/>
</dbReference>
<dbReference type="GO" id="GO:0046872">
    <property type="term" value="F:metal ion binding"/>
    <property type="evidence" value="ECO:0007669"/>
    <property type="project" value="UniProtKB-KW"/>
</dbReference>
<dbReference type="InterPro" id="IPR013785">
    <property type="entry name" value="Aldolase_TIM"/>
</dbReference>
<evidence type="ECO:0000256" key="1">
    <source>
        <dbReference type="ARBA" id="ARBA00001933"/>
    </source>
</evidence>
<dbReference type="Proteomes" id="UP000184139">
    <property type="component" value="Unassembled WGS sequence"/>
</dbReference>
<comment type="similarity">
    <text evidence="3">Belongs to the radical SAM superfamily. KamA family.</text>
</comment>
<protein>
    <submittedName>
        <fullName evidence="13">Lysine 2,3-aminomutase</fullName>
    </submittedName>
</protein>
<evidence type="ECO:0000313" key="14">
    <source>
        <dbReference type="Proteomes" id="UP000184139"/>
    </source>
</evidence>
<dbReference type="SFLD" id="SFLDS00029">
    <property type="entry name" value="Radical_SAM"/>
    <property type="match status" value="1"/>
</dbReference>
<evidence type="ECO:0000313" key="13">
    <source>
        <dbReference type="EMBL" id="SHH81502.1"/>
    </source>
</evidence>
<dbReference type="PROSITE" id="PS51918">
    <property type="entry name" value="RADICAL_SAM"/>
    <property type="match status" value="1"/>
</dbReference>
<dbReference type="OrthoDB" id="9768064at2"/>
<evidence type="ECO:0000259" key="12">
    <source>
        <dbReference type="PROSITE" id="PS51918"/>
    </source>
</evidence>
<dbReference type="SUPFAM" id="SSF102114">
    <property type="entry name" value="Radical SAM enzymes"/>
    <property type="match status" value="1"/>
</dbReference>
<feature type="modified residue" description="N6-(pyridoxal phosphate)lysine" evidence="11">
    <location>
        <position position="481"/>
    </location>
</feature>
<keyword evidence="5" id="KW-0949">S-adenosyl-L-methionine</keyword>
<keyword evidence="14" id="KW-1185">Reference proteome</keyword>
<accession>A0A1M5W1W6</accession>
<keyword evidence="6" id="KW-0479">Metal-binding</keyword>
<name>A0A1M5W1W6_9BACT</name>
<evidence type="ECO:0000256" key="7">
    <source>
        <dbReference type="ARBA" id="ARBA00022898"/>
    </source>
</evidence>
<evidence type="ECO:0000256" key="10">
    <source>
        <dbReference type="ARBA" id="ARBA00023235"/>
    </source>
</evidence>
<comment type="cofactor">
    <cofactor evidence="1 11">
        <name>pyridoxal 5'-phosphate</name>
        <dbReference type="ChEBI" id="CHEBI:597326"/>
    </cofactor>
</comment>
<reference evidence="13 14" key="1">
    <citation type="submission" date="2016-11" db="EMBL/GenBank/DDBJ databases">
        <authorList>
            <person name="Jaros S."/>
            <person name="Januszkiewicz K."/>
            <person name="Wedrychowicz H."/>
        </authorList>
    </citation>
    <scope>NUCLEOTIDE SEQUENCE [LARGE SCALE GENOMIC DNA]</scope>
    <source>
        <strain evidence="13 14">DSM 9705</strain>
    </source>
</reference>
<evidence type="ECO:0000256" key="3">
    <source>
        <dbReference type="ARBA" id="ARBA00008703"/>
    </source>
</evidence>
<evidence type="ECO:0000256" key="11">
    <source>
        <dbReference type="PIRSR" id="PIRSR603739-50"/>
    </source>
</evidence>
<gene>
    <name evidence="13" type="ORF">SAMN02745124_02039</name>
</gene>
<dbReference type="RefSeq" id="WP_084540591.1">
    <property type="nucleotide sequence ID" value="NZ_FQXS01000010.1"/>
</dbReference>
<organism evidence="13 14">
    <name type="scientific">Desulfofustis glycolicus DSM 9705</name>
    <dbReference type="NCBI Taxonomy" id="1121409"/>
    <lineage>
        <taxon>Bacteria</taxon>
        <taxon>Pseudomonadati</taxon>
        <taxon>Thermodesulfobacteriota</taxon>
        <taxon>Desulfobulbia</taxon>
        <taxon>Desulfobulbales</taxon>
        <taxon>Desulfocapsaceae</taxon>
        <taxon>Desulfofustis</taxon>
    </lineage>
</organism>
<evidence type="ECO:0000256" key="8">
    <source>
        <dbReference type="ARBA" id="ARBA00023004"/>
    </source>
</evidence>
<dbReference type="STRING" id="1121409.SAMN02745124_02039"/>
<dbReference type="GO" id="GO:0051539">
    <property type="term" value="F:4 iron, 4 sulfur cluster binding"/>
    <property type="evidence" value="ECO:0007669"/>
    <property type="project" value="UniProtKB-KW"/>
</dbReference>
<dbReference type="InterPro" id="IPR058240">
    <property type="entry name" value="rSAM_sf"/>
</dbReference>
<dbReference type="PANTHER" id="PTHR30538:SF1">
    <property type="entry name" value="L-LYSINE 2,3-AMINOMUTASE"/>
    <property type="match status" value="1"/>
</dbReference>
<keyword evidence="10" id="KW-0413">Isomerase</keyword>
<sequence>MEQSCHHTDRPTSDWDQYTEALFTTLFAAGDNDTTVPEDEQQTVAQLLAEARQTDKTGPILDLFSFLLNQAGENRRSPTAFTIDRPTLEDLARKHQQIDEHLVSIGGRLTQARPIAVEANQRVDEYLAEKDTVAPSGIELWDTILENQQRIKKALSMTDEEWHSFPGQIRHSIDSIDTLAGLVDLPEAAVASITKVTEKYRMRLTPYYTSLIMPGSVNDPIMLQSIPTGEMIDNAGIEIPPVAADHSPARLIDQFYPRVVTIKATNMCAMYCTHCLRIAHIGRKDQIYSRDAYNEALDYIRSNTRIRDVLITGGDAFVLPNSMLKWLLEELDRIDHVKLKRLGTRVPVTVPMRVDEELLDIIEASNDRKPIRVVTQINTAQEITPVSRDTFRRISKRCFTVLNQAVLLKGINDSRVKMWKLCETIQEAYVRPYYIFNCSYRNPQFTHFRVPLEVGRDIVESMYGNISGDAIPRYIATAGGKIPLHRSNVVTMNDNNSYTLKKPWNGQEVSYPDADPQLYANDHFAFAGYQR</sequence>
<keyword evidence="9" id="KW-0411">Iron-sulfur</keyword>
<comment type="cofactor">
    <cofactor evidence="2">
        <name>[4Fe-4S] cluster</name>
        <dbReference type="ChEBI" id="CHEBI:49883"/>
    </cofactor>
</comment>